<dbReference type="GO" id="GO:0046872">
    <property type="term" value="F:metal ion binding"/>
    <property type="evidence" value="ECO:0007669"/>
    <property type="project" value="UniProtKB-KW"/>
</dbReference>
<feature type="transmembrane region" description="Helical" evidence="9">
    <location>
        <begin position="284"/>
        <end position="303"/>
    </location>
</feature>
<feature type="binding site" evidence="8">
    <location>
        <position position="369"/>
    </location>
    <ligand>
        <name>Na(+)</name>
        <dbReference type="ChEBI" id="CHEBI:29101"/>
        <label>1</label>
    </ligand>
</feature>
<evidence type="ECO:0000256" key="7">
    <source>
        <dbReference type="ARBA" id="ARBA00023136"/>
    </source>
</evidence>
<dbReference type="PROSITE" id="PS50267">
    <property type="entry name" value="NA_NEUROTRAN_SYMP_3"/>
    <property type="match status" value="1"/>
</dbReference>
<feature type="transmembrane region" description="Helical" evidence="9">
    <location>
        <begin position="391"/>
        <end position="411"/>
    </location>
</feature>
<name>X2D4J3_LEPDE</name>
<evidence type="ECO:0000256" key="1">
    <source>
        <dbReference type="ARBA" id="ARBA00004141"/>
    </source>
</evidence>
<dbReference type="PRINTS" id="PR00176">
    <property type="entry name" value="NANEUSMPORT"/>
</dbReference>
<keyword evidence="6 9" id="KW-1133">Transmembrane helix</keyword>
<evidence type="ECO:0000256" key="5">
    <source>
        <dbReference type="ARBA" id="ARBA00022847"/>
    </source>
</evidence>
<dbReference type="AlphaFoldDB" id="X2D4J3"/>
<keyword evidence="3" id="KW-0813">Transport</keyword>
<feature type="binding site" evidence="8">
    <location>
        <position position="401"/>
    </location>
    <ligand>
        <name>Na(+)</name>
        <dbReference type="ChEBI" id="CHEBI:29101"/>
        <label>1</label>
    </ligand>
</feature>
<dbReference type="OrthoDB" id="6581954at2759"/>
<feature type="transmembrane region" description="Helical" evidence="9">
    <location>
        <begin position="601"/>
        <end position="619"/>
    </location>
</feature>
<dbReference type="SUPFAM" id="SSF161070">
    <property type="entry name" value="SNF-like"/>
    <property type="match status" value="1"/>
</dbReference>
<keyword evidence="8" id="KW-0915">Sodium</keyword>
<comment type="subcellular location">
    <subcellularLocation>
        <location evidence="1">Membrane</location>
        <topology evidence="1">Multi-pass membrane protein</topology>
    </subcellularLocation>
</comment>
<evidence type="ECO:0000256" key="6">
    <source>
        <dbReference type="ARBA" id="ARBA00022989"/>
    </source>
</evidence>
<dbReference type="PANTHER" id="PTHR11616:SF240">
    <property type="entry name" value="BLOATED TUBULES, ISOFORM B-RELATED"/>
    <property type="match status" value="1"/>
</dbReference>
<feature type="binding site" evidence="8">
    <location>
        <position position="469"/>
    </location>
    <ligand>
        <name>Na(+)</name>
        <dbReference type="ChEBI" id="CHEBI:29101"/>
        <label>1</label>
    </ligand>
</feature>
<organism evidence="10">
    <name type="scientific">Leptinotarsa decemlineata</name>
    <name type="common">Colorado potato beetle</name>
    <name type="synonym">Doryphora decemlineata</name>
    <dbReference type="NCBI Taxonomy" id="7539"/>
    <lineage>
        <taxon>Eukaryota</taxon>
        <taxon>Metazoa</taxon>
        <taxon>Ecdysozoa</taxon>
        <taxon>Arthropoda</taxon>
        <taxon>Hexapoda</taxon>
        <taxon>Insecta</taxon>
        <taxon>Pterygota</taxon>
        <taxon>Neoptera</taxon>
        <taxon>Endopterygota</taxon>
        <taxon>Coleoptera</taxon>
        <taxon>Polyphaga</taxon>
        <taxon>Cucujiformia</taxon>
        <taxon>Chrysomeloidea</taxon>
        <taxon>Chrysomelidae</taxon>
        <taxon>Chrysomelinae</taxon>
        <taxon>Doryphorini</taxon>
        <taxon>Leptinotarsa</taxon>
    </lineage>
</organism>
<evidence type="ECO:0000256" key="8">
    <source>
        <dbReference type="PIRSR" id="PIRSR600175-1"/>
    </source>
</evidence>
<dbReference type="GO" id="GO:0005886">
    <property type="term" value="C:plasma membrane"/>
    <property type="evidence" value="ECO:0007669"/>
    <property type="project" value="TreeGrafter"/>
</dbReference>
<feature type="transmembrane region" description="Helical" evidence="9">
    <location>
        <begin position="524"/>
        <end position="546"/>
    </location>
</feature>
<feature type="transmembrane region" description="Helical" evidence="9">
    <location>
        <begin position="358"/>
        <end position="379"/>
    </location>
</feature>
<evidence type="ECO:0000313" key="10">
    <source>
        <dbReference type="EMBL" id="AHH29252.1"/>
    </source>
</evidence>
<feature type="transmembrane region" description="Helical" evidence="9">
    <location>
        <begin position="132"/>
        <end position="153"/>
    </location>
</feature>
<dbReference type="Pfam" id="PF00209">
    <property type="entry name" value="SNF"/>
    <property type="match status" value="2"/>
</dbReference>
<evidence type="ECO:0000256" key="2">
    <source>
        <dbReference type="ARBA" id="ARBA00006459"/>
    </source>
</evidence>
<feature type="transmembrane region" description="Helical" evidence="9">
    <location>
        <begin position="566"/>
        <end position="589"/>
    </location>
</feature>
<accession>X2D4J3</accession>
<feature type="transmembrane region" description="Helical" evidence="9">
    <location>
        <begin position="490"/>
        <end position="512"/>
    </location>
</feature>
<comment type="similarity">
    <text evidence="2">Belongs to the sodium:neurotransmitter symporter (SNF) (TC 2.A.22) family.</text>
</comment>
<evidence type="ECO:0000256" key="4">
    <source>
        <dbReference type="ARBA" id="ARBA00022692"/>
    </source>
</evidence>
<protein>
    <submittedName>
        <fullName evidence="10">BLOT-like protein</fullName>
    </submittedName>
</protein>
<feature type="binding site" evidence="8">
    <location>
        <position position="151"/>
    </location>
    <ligand>
        <name>Na(+)</name>
        <dbReference type="ChEBI" id="CHEBI:29101"/>
        <label>1</label>
    </ligand>
</feature>
<dbReference type="EMBL" id="KC713794">
    <property type="protein sequence ID" value="AHH29252.1"/>
    <property type="molecule type" value="mRNA"/>
</dbReference>
<keyword evidence="8" id="KW-0479">Metal-binding</keyword>
<dbReference type="InterPro" id="IPR037272">
    <property type="entry name" value="SNS_sf"/>
</dbReference>
<keyword evidence="7 9" id="KW-0472">Membrane</keyword>
<reference evidence="10" key="1">
    <citation type="submission" date="2013-03" db="EMBL/GenBank/DDBJ databases">
        <authorList>
            <person name="Fu K."/>
        </authorList>
    </citation>
    <scope>NUCLEOTIDE SEQUENCE</scope>
</reference>
<dbReference type="PANTHER" id="PTHR11616">
    <property type="entry name" value="SODIUM/CHLORIDE DEPENDENT TRANSPORTER"/>
    <property type="match status" value="1"/>
</dbReference>
<evidence type="ECO:0000256" key="3">
    <source>
        <dbReference type="ARBA" id="ARBA00022448"/>
    </source>
</evidence>
<keyword evidence="4 9" id="KW-0812">Transmembrane</keyword>
<feature type="transmembrane region" description="Helical" evidence="9">
    <location>
        <begin position="454"/>
        <end position="478"/>
    </location>
</feature>
<feature type="binding site" evidence="8">
    <location>
        <position position="146"/>
    </location>
    <ligand>
        <name>Na(+)</name>
        <dbReference type="ChEBI" id="CHEBI:29101"/>
        <label>1</label>
    </ligand>
</feature>
<dbReference type="InterPro" id="IPR000175">
    <property type="entry name" value="Na/ntran_symport"/>
</dbReference>
<evidence type="ECO:0000256" key="9">
    <source>
        <dbReference type="SAM" id="Phobius"/>
    </source>
</evidence>
<sequence>MRGKWSNSQTNIISSPSLNLKHGREEIYKPKLLKHSQSVRAMKTYNEMPVDVNFQNEIDLCLFTPPKYDSASVSRVSIGSDNKSNEHNFYEYATVGTMSAANSGSEINSDLNEMGSTVKLVPSKMKLSCQTWMSYISTALCTISMALGLGNLYRLPQTTMIRGGLPFLIAHLILTTFIGLPLLFLELGIGQMAQEGFIKSWRAIPFFKGIGYVKFLAGCMLSIYYPLFMTLSLYYVIWICKGPIPFQECSAGVKMTQDGYSSYGKSGQQCLRATFLKPPSEDPYWYGVFAGILLMVWLTILSFGRTKSYIRLLLLLVVPTFGCFLALFVKSMMLQNDFDSLHSFIFDADWSLLKSANVWYYASIQVFFSTTVGFGSFVTNAGIIYNKVNPFWTALGYSAINVIFGVGSVFISQSMTNRTSVNISGDTGDVAEVHLVSLIYDIGIHSGSSDIKTWILLVHVVFILSGLTSMATLCYTLLKAITVECKAKKVKWWHASIVMGFIGFVLGCAVLLQPNFDIVHLLDHYIVGNLILITAVVEVMAMIAFYGTERIRSDFEFMLGHILSGLWLLLWWAAPLILTGLFAWGMITLPMEGIFREDPPWLYLTGWGVVLVASLFIFIKGVHTVHIQDGYTWKDKFKASLKPSKKWGPSDPISRHTWIQWNTKAQHGERDFTLKRKGTKDYTKSIKKNKKLNVLAQSSVDGIYKENNGRQSIGKEGSHIYAELIKENRTMSREPAHLRVTSLTDSFEVDHPSSISSNRSLRNDVVVLRNEIPEQYGTFRKGPYIISNNNVEHVCFRRNSDRESATEL</sequence>
<feature type="transmembrane region" description="Helical" evidence="9">
    <location>
        <begin position="206"/>
        <end position="225"/>
    </location>
</feature>
<keyword evidence="5" id="KW-0769">Symport</keyword>
<dbReference type="GO" id="GO:0015375">
    <property type="term" value="F:glycine:sodium symporter activity"/>
    <property type="evidence" value="ECO:0007669"/>
    <property type="project" value="TreeGrafter"/>
</dbReference>
<proteinExistence type="evidence at transcript level"/>
<feature type="transmembrane region" description="Helical" evidence="9">
    <location>
        <begin position="165"/>
        <end position="185"/>
    </location>
</feature>
<feature type="transmembrane region" description="Helical" evidence="9">
    <location>
        <begin position="310"/>
        <end position="329"/>
    </location>
</feature>
<dbReference type="CDD" id="cd06857">
    <property type="entry name" value="SLC5-6-like_sbd"/>
    <property type="match status" value="1"/>
</dbReference>